<evidence type="ECO:0000256" key="6">
    <source>
        <dbReference type="ARBA" id="ARBA00022989"/>
    </source>
</evidence>
<feature type="transmembrane region" description="Helical" evidence="11">
    <location>
        <begin position="25"/>
        <end position="47"/>
    </location>
</feature>
<dbReference type="GO" id="GO:0008137">
    <property type="term" value="F:NADH dehydrogenase (ubiquinone) activity"/>
    <property type="evidence" value="ECO:0007669"/>
    <property type="project" value="UniProtKB-EC"/>
</dbReference>
<keyword evidence="8 11" id="KW-0472">Membrane</keyword>
<proteinExistence type="inferred from homology"/>
<comment type="subcellular location">
    <subcellularLocation>
        <location evidence="1">Membrane</location>
        <topology evidence="1">Multi-pass membrane protein</topology>
    </subcellularLocation>
</comment>
<evidence type="ECO:0000256" key="5">
    <source>
        <dbReference type="ARBA" id="ARBA00022967"/>
    </source>
</evidence>
<keyword evidence="4 11" id="KW-0812">Transmembrane</keyword>
<evidence type="ECO:0000256" key="10">
    <source>
        <dbReference type="ARBA" id="ARBA00049551"/>
    </source>
</evidence>
<evidence type="ECO:0000256" key="2">
    <source>
        <dbReference type="ARBA" id="ARBA00010519"/>
    </source>
</evidence>
<evidence type="ECO:0000256" key="4">
    <source>
        <dbReference type="ARBA" id="ARBA00022692"/>
    </source>
</evidence>
<keyword evidence="5" id="KW-1278">Translocase</keyword>
<evidence type="ECO:0000256" key="3">
    <source>
        <dbReference type="ARBA" id="ARBA00016612"/>
    </source>
</evidence>
<geneLocation type="mitochondrion" evidence="12"/>
<sequence length="93" mass="10851">MGLIFLFIFFSGILSFSYNHKHLLLSLFSLEYLSVGLFFILFMFMVLFGYELYFMLIFLVFIVSEGSLGLSIIVNMIRSHGNDLLMNMSILLW</sequence>
<name>A0A8T9ZXL4_9HEMI</name>
<evidence type="ECO:0000256" key="1">
    <source>
        <dbReference type="ARBA" id="ARBA00004141"/>
    </source>
</evidence>
<evidence type="ECO:0000256" key="8">
    <source>
        <dbReference type="ARBA" id="ARBA00023136"/>
    </source>
</evidence>
<dbReference type="EMBL" id="MW619683">
    <property type="protein sequence ID" value="UPL65788.1"/>
    <property type="molecule type" value="Genomic_DNA"/>
</dbReference>
<dbReference type="InterPro" id="IPR039428">
    <property type="entry name" value="NUOK/Mnh_C1-like"/>
</dbReference>
<dbReference type="AlphaFoldDB" id="A0A8T9ZXL4"/>
<accession>A0A8T9ZXL4</accession>
<dbReference type="GO" id="GO:0016020">
    <property type="term" value="C:membrane"/>
    <property type="evidence" value="ECO:0007669"/>
    <property type="project" value="UniProtKB-SubCell"/>
</dbReference>
<dbReference type="Pfam" id="PF00420">
    <property type="entry name" value="Oxidored_q2"/>
    <property type="match status" value="1"/>
</dbReference>
<evidence type="ECO:0000313" key="12">
    <source>
        <dbReference type="EMBL" id="UPL65788.1"/>
    </source>
</evidence>
<organism evidence="12">
    <name type="scientific">Anacestra spiniger</name>
    <dbReference type="NCBI Taxonomy" id="2813426"/>
    <lineage>
        <taxon>Eukaryota</taxon>
        <taxon>Metazoa</taxon>
        <taxon>Ecdysozoa</taxon>
        <taxon>Arthropoda</taxon>
        <taxon>Hexapoda</taxon>
        <taxon>Insecta</taxon>
        <taxon>Pterygota</taxon>
        <taxon>Neoptera</taxon>
        <taxon>Paraneoptera</taxon>
        <taxon>Hemiptera</taxon>
        <taxon>Heteroptera</taxon>
        <taxon>Panheteroptera</taxon>
        <taxon>Pentatomomorpha</taxon>
        <taxon>Coreoidea</taxon>
        <taxon>Alydidae</taxon>
        <taxon>Anacestra</taxon>
    </lineage>
</organism>
<evidence type="ECO:0000256" key="7">
    <source>
        <dbReference type="ARBA" id="ARBA00023027"/>
    </source>
</evidence>
<comment type="catalytic activity">
    <reaction evidence="10">
        <text>a ubiquinone + NADH + 5 H(+)(in) = a ubiquinol + NAD(+) + 4 H(+)(out)</text>
        <dbReference type="Rhea" id="RHEA:29091"/>
        <dbReference type="Rhea" id="RHEA-COMP:9565"/>
        <dbReference type="Rhea" id="RHEA-COMP:9566"/>
        <dbReference type="ChEBI" id="CHEBI:15378"/>
        <dbReference type="ChEBI" id="CHEBI:16389"/>
        <dbReference type="ChEBI" id="CHEBI:17976"/>
        <dbReference type="ChEBI" id="CHEBI:57540"/>
        <dbReference type="ChEBI" id="CHEBI:57945"/>
        <dbReference type="EC" id="7.1.1.2"/>
    </reaction>
</comment>
<keyword evidence="6 11" id="KW-1133">Transmembrane helix</keyword>
<keyword evidence="12" id="KW-0496">Mitochondrion</keyword>
<protein>
    <recommendedName>
        <fullName evidence="3">NADH-ubiquinone oxidoreductase chain 4L</fullName>
    </recommendedName>
    <alternativeName>
        <fullName evidence="9">NADH dehydrogenase subunit 4L</fullName>
    </alternativeName>
</protein>
<dbReference type="Gene3D" id="1.10.287.3510">
    <property type="match status" value="1"/>
</dbReference>
<evidence type="ECO:0000256" key="9">
    <source>
        <dbReference type="ARBA" id="ARBA00031586"/>
    </source>
</evidence>
<reference evidence="12" key="1">
    <citation type="journal article" date="2022" name="Cladistics">
        <title>Diversification of the phytophagous lineages of true bugs (Insecta: Hemiptera: Heteroptera) shortly after that of the flowering plants.</title>
        <authorList>
            <person name="Ye F."/>
            <person name="Kment P."/>
            <person name="Redei D."/>
            <person name="Luo J.Y."/>
            <person name="Wang Y.H."/>
            <person name="Kuechler S.M."/>
            <person name="Zhang W.W."/>
            <person name="Chen P.P."/>
            <person name="Wu H.Y."/>
            <person name="Wu Y.Z."/>
            <person name="Sun X.Y."/>
            <person name="Ding L."/>
            <person name="Wang Y.R."/>
            <person name="Xie Q."/>
        </authorList>
    </citation>
    <scope>NUCLEOTIDE SEQUENCE</scope>
</reference>
<feature type="transmembrane region" description="Helical" evidence="11">
    <location>
        <begin position="54"/>
        <end position="77"/>
    </location>
</feature>
<evidence type="ECO:0000256" key="11">
    <source>
        <dbReference type="SAM" id="Phobius"/>
    </source>
</evidence>
<keyword evidence="7" id="KW-0520">NAD</keyword>
<comment type="similarity">
    <text evidence="2">Belongs to the complex I subunit 4L family.</text>
</comment>